<gene>
    <name evidence="10" type="ORF">SAMN05216481_118122</name>
</gene>
<keyword evidence="5" id="KW-0479">Metal-binding</keyword>
<dbReference type="EMBL" id="FOET01000018">
    <property type="protein sequence ID" value="SEQ88461.1"/>
    <property type="molecule type" value="Genomic_DNA"/>
</dbReference>
<name>A0A1H9JNF7_9ACTN</name>
<evidence type="ECO:0000256" key="3">
    <source>
        <dbReference type="ARBA" id="ARBA00022679"/>
    </source>
</evidence>
<dbReference type="GO" id="GO:0050667">
    <property type="term" value="P:homocysteine metabolic process"/>
    <property type="evidence" value="ECO:0007669"/>
    <property type="project" value="TreeGrafter"/>
</dbReference>
<comment type="caution">
    <text evidence="7">Lacks conserved residue(s) required for the propagation of feature annotation.</text>
</comment>
<keyword evidence="6" id="KW-0170">Cobalt</keyword>
<sequence length="149" mass="15534">MAASPTPHDLDPTPIAGPASASTSKTPRADALREALASRVVVADGAMGTMLQAADPSLEDFQQLEGCNEVLNVTRPDIVASVHEAYFAVGVDCVETNTFGANFAALAEYDIAGRVGELSEAGARIAREVADSFTGRDGRQRWVLGSMGP</sequence>
<evidence type="ECO:0000259" key="9">
    <source>
        <dbReference type="PROSITE" id="PS50970"/>
    </source>
</evidence>
<dbReference type="SUPFAM" id="SSF82282">
    <property type="entry name" value="Homocysteine S-methyltransferase"/>
    <property type="match status" value="1"/>
</dbReference>
<keyword evidence="4" id="KW-0949">S-adenosyl-L-methionine</keyword>
<dbReference type="InterPro" id="IPR050554">
    <property type="entry name" value="Met_Synthase/Corrinoid"/>
</dbReference>
<feature type="region of interest" description="Disordered" evidence="8">
    <location>
        <begin position="1"/>
        <end position="28"/>
    </location>
</feature>
<evidence type="ECO:0000256" key="4">
    <source>
        <dbReference type="ARBA" id="ARBA00022691"/>
    </source>
</evidence>
<protein>
    <submittedName>
        <fullName evidence="10">5-methyltetrahydrofolate--homocysteine methyltransferase</fullName>
    </submittedName>
</protein>
<dbReference type="RefSeq" id="WP_177214117.1">
    <property type="nucleotide sequence ID" value="NZ_FOET01000018.1"/>
</dbReference>
<evidence type="ECO:0000256" key="6">
    <source>
        <dbReference type="ARBA" id="ARBA00023285"/>
    </source>
</evidence>
<evidence type="ECO:0000256" key="2">
    <source>
        <dbReference type="ARBA" id="ARBA00022603"/>
    </source>
</evidence>
<dbReference type="GO" id="GO:0046872">
    <property type="term" value="F:metal ion binding"/>
    <property type="evidence" value="ECO:0007669"/>
    <property type="project" value="UniProtKB-KW"/>
</dbReference>
<dbReference type="GO" id="GO:0046653">
    <property type="term" value="P:tetrahydrofolate metabolic process"/>
    <property type="evidence" value="ECO:0007669"/>
    <property type="project" value="TreeGrafter"/>
</dbReference>
<dbReference type="PANTHER" id="PTHR45833">
    <property type="entry name" value="METHIONINE SYNTHASE"/>
    <property type="match status" value="1"/>
</dbReference>
<proteinExistence type="inferred from homology"/>
<evidence type="ECO:0000313" key="11">
    <source>
        <dbReference type="Proteomes" id="UP000199055"/>
    </source>
</evidence>
<comment type="similarity">
    <text evidence="1">Belongs to the vitamin-B12 dependent methionine synthase family.</text>
</comment>
<dbReference type="InterPro" id="IPR003726">
    <property type="entry name" value="HCY_dom"/>
</dbReference>
<dbReference type="Proteomes" id="UP000199055">
    <property type="component" value="Unassembled WGS sequence"/>
</dbReference>
<evidence type="ECO:0000313" key="10">
    <source>
        <dbReference type="EMBL" id="SEQ88461.1"/>
    </source>
</evidence>
<dbReference type="GO" id="GO:0008705">
    <property type="term" value="F:methionine synthase activity"/>
    <property type="evidence" value="ECO:0007669"/>
    <property type="project" value="TreeGrafter"/>
</dbReference>
<dbReference type="PROSITE" id="PS50970">
    <property type="entry name" value="HCY"/>
    <property type="match status" value="1"/>
</dbReference>
<dbReference type="Pfam" id="PF02574">
    <property type="entry name" value="S-methyl_trans"/>
    <property type="match status" value="1"/>
</dbReference>
<feature type="domain" description="Hcy-binding" evidence="9">
    <location>
        <begin position="29"/>
        <end position="149"/>
    </location>
</feature>
<evidence type="ECO:0000256" key="7">
    <source>
        <dbReference type="PROSITE-ProRule" id="PRU00333"/>
    </source>
</evidence>
<evidence type="ECO:0000256" key="8">
    <source>
        <dbReference type="SAM" id="MobiDB-lite"/>
    </source>
</evidence>
<dbReference type="Gene3D" id="3.20.20.330">
    <property type="entry name" value="Homocysteine-binding-like domain"/>
    <property type="match status" value="1"/>
</dbReference>
<dbReference type="AlphaFoldDB" id="A0A1H9JNF7"/>
<organism evidence="10 11">
    <name type="scientific">Streptomyces radiopugnans</name>
    <dbReference type="NCBI Taxonomy" id="403935"/>
    <lineage>
        <taxon>Bacteria</taxon>
        <taxon>Bacillati</taxon>
        <taxon>Actinomycetota</taxon>
        <taxon>Actinomycetes</taxon>
        <taxon>Kitasatosporales</taxon>
        <taxon>Streptomycetaceae</taxon>
        <taxon>Streptomyces</taxon>
    </lineage>
</organism>
<feature type="non-terminal residue" evidence="10">
    <location>
        <position position="149"/>
    </location>
</feature>
<evidence type="ECO:0000256" key="1">
    <source>
        <dbReference type="ARBA" id="ARBA00010398"/>
    </source>
</evidence>
<keyword evidence="3 10" id="KW-0808">Transferase</keyword>
<accession>A0A1H9JNF7</accession>
<dbReference type="GO" id="GO:0005829">
    <property type="term" value="C:cytosol"/>
    <property type="evidence" value="ECO:0007669"/>
    <property type="project" value="TreeGrafter"/>
</dbReference>
<dbReference type="STRING" id="403935.SAMN05216481_118122"/>
<evidence type="ECO:0000256" key="5">
    <source>
        <dbReference type="ARBA" id="ARBA00022723"/>
    </source>
</evidence>
<dbReference type="GO" id="GO:0032259">
    <property type="term" value="P:methylation"/>
    <property type="evidence" value="ECO:0007669"/>
    <property type="project" value="UniProtKB-KW"/>
</dbReference>
<reference evidence="11" key="1">
    <citation type="submission" date="2016-10" db="EMBL/GenBank/DDBJ databases">
        <authorList>
            <person name="Varghese N."/>
            <person name="Submissions S."/>
        </authorList>
    </citation>
    <scope>NUCLEOTIDE SEQUENCE [LARGE SCALE GENOMIC DNA]</scope>
    <source>
        <strain evidence="11">CGMCC 4.3519</strain>
    </source>
</reference>
<keyword evidence="11" id="KW-1185">Reference proteome</keyword>
<keyword evidence="2 10" id="KW-0489">Methyltransferase</keyword>
<dbReference type="PANTHER" id="PTHR45833:SF1">
    <property type="entry name" value="METHIONINE SYNTHASE"/>
    <property type="match status" value="1"/>
</dbReference>
<dbReference type="InterPro" id="IPR036589">
    <property type="entry name" value="HCY_dom_sf"/>
</dbReference>